<dbReference type="InterPro" id="IPR006626">
    <property type="entry name" value="PbH1"/>
</dbReference>
<dbReference type="InterPro" id="IPR036582">
    <property type="entry name" value="Mao_N_sf"/>
</dbReference>
<dbReference type="InterPro" id="IPR011050">
    <property type="entry name" value="Pectin_lyase_fold/virulence"/>
</dbReference>
<comment type="caution">
    <text evidence="3">The sequence shown here is derived from an EMBL/GenBank/DDBJ whole genome shotgun (WGS) entry which is preliminary data.</text>
</comment>
<feature type="domain" description="Copper amine oxidase-like N-terminal" evidence="1">
    <location>
        <begin position="1"/>
        <end position="90"/>
    </location>
</feature>
<evidence type="ECO:0000259" key="1">
    <source>
        <dbReference type="Pfam" id="PF07833"/>
    </source>
</evidence>
<gene>
    <name evidence="3" type="ORF">H8706_03815</name>
</gene>
<evidence type="ECO:0000313" key="3">
    <source>
        <dbReference type="EMBL" id="MBC8595995.1"/>
    </source>
</evidence>
<dbReference type="SUPFAM" id="SSF51126">
    <property type="entry name" value="Pectin lyase-like"/>
    <property type="match status" value="1"/>
</dbReference>
<dbReference type="SUPFAM" id="SSF55383">
    <property type="entry name" value="Copper amine oxidase, domain N"/>
    <property type="match status" value="1"/>
</dbReference>
<evidence type="ECO:0000259" key="2">
    <source>
        <dbReference type="Pfam" id="PF13229"/>
    </source>
</evidence>
<dbReference type="InterPro" id="IPR012334">
    <property type="entry name" value="Pectin_lyas_fold"/>
</dbReference>
<sequence>MENGRTLVPVRAVSEHLKYSVEWFAEEQRVDIDSPSDKLTLYIGSADYYKNGEKRTMDVPAVIKDERTFVPLRLVAEEMGCEVKWDEENNIANVIKYNIVEAKTPHDIILNAASYTKIILKEQEYDLSELDAINIDNPNVFADDTFEGYEYIIKDVSNLVIEAPEGISASVVTQAPYANVLSFKGCSGIVLKNITAGHKVEKGYCTGGVIMLDGCRDINIDKCGLYGCGTYGITATDSAEITVENTEIYECTYGLVELSDCGGIKFNGCTFRDSGMFSMFVLDGCSGVSVTNSEIKNNNSSENSYFISAYDCSDIEFSGCDFSNNSYYNFCSGDAVKFTGCKL</sequence>
<dbReference type="Gene3D" id="2.160.20.10">
    <property type="entry name" value="Single-stranded right-handed beta-helix, Pectin lyase-like"/>
    <property type="match status" value="1"/>
</dbReference>
<proteinExistence type="predicted"/>
<dbReference type="Pfam" id="PF13229">
    <property type="entry name" value="Beta_helix"/>
    <property type="match status" value="1"/>
</dbReference>
<dbReference type="Pfam" id="PF07833">
    <property type="entry name" value="Cu_amine_oxidN1"/>
    <property type="match status" value="1"/>
</dbReference>
<dbReference type="InterPro" id="IPR039448">
    <property type="entry name" value="Beta_helix"/>
</dbReference>
<protein>
    <submittedName>
        <fullName evidence="3">Right-handed parallel beta-helix repeat-containing protein</fullName>
    </submittedName>
</protein>
<reference evidence="3" key="1">
    <citation type="submission" date="2020-08" db="EMBL/GenBank/DDBJ databases">
        <title>Genome public.</title>
        <authorList>
            <person name="Liu C."/>
            <person name="Sun Q."/>
        </authorList>
    </citation>
    <scope>NUCLEOTIDE SEQUENCE</scope>
    <source>
        <strain evidence="3">NSJ-50</strain>
    </source>
</reference>
<dbReference type="SMART" id="SM00710">
    <property type="entry name" value="PbH1"/>
    <property type="match status" value="4"/>
</dbReference>
<organism evidence="3 4">
    <name type="scientific">Qingrenia yutianensis</name>
    <dbReference type="NCBI Taxonomy" id="2763676"/>
    <lineage>
        <taxon>Bacteria</taxon>
        <taxon>Bacillati</taxon>
        <taxon>Bacillota</taxon>
        <taxon>Clostridia</taxon>
        <taxon>Eubacteriales</taxon>
        <taxon>Oscillospiraceae</taxon>
        <taxon>Qingrenia</taxon>
    </lineage>
</organism>
<name>A0A926ISY1_9FIRM</name>
<dbReference type="EMBL" id="JACRTE010000003">
    <property type="protein sequence ID" value="MBC8595995.1"/>
    <property type="molecule type" value="Genomic_DNA"/>
</dbReference>
<dbReference type="Gene3D" id="3.30.457.10">
    <property type="entry name" value="Copper amine oxidase-like, N-terminal domain"/>
    <property type="match status" value="1"/>
</dbReference>
<evidence type="ECO:0000313" key="4">
    <source>
        <dbReference type="Proteomes" id="UP000647416"/>
    </source>
</evidence>
<feature type="domain" description="Right handed beta helix" evidence="2">
    <location>
        <begin position="184"/>
        <end position="295"/>
    </location>
</feature>
<dbReference type="AlphaFoldDB" id="A0A926ISY1"/>
<accession>A0A926ISY1</accession>
<keyword evidence="4" id="KW-1185">Reference proteome</keyword>
<dbReference type="InterPro" id="IPR012854">
    <property type="entry name" value="Cu_amine_oxidase-like_N"/>
</dbReference>
<dbReference type="Proteomes" id="UP000647416">
    <property type="component" value="Unassembled WGS sequence"/>
</dbReference>